<protein>
    <submittedName>
        <fullName evidence="3">Uncharacterized protein</fullName>
    </submittedName>
</protein>
<organism evidence="3 4">
    <name type="scientific">Paracoccus liaowanqingii</name>
    <dbReference type="NCBI Taxonomy" id="2560053"/>
    <lineage>
        <taxon>Bacteria</taxon>
        <taxon>Pseudomonadati</taxon>
        <taxon>Pseudomonadota</taxon>
        <taxon>Alphaproteobacteria</taxon>
        <taxon>Rhodobacterales</taxon>
        <taxon>Paracoccaceae</taxon>
        <taxon>Paracoccus</taxon>
    </lineage>
</organism>
<accession>A0A4Z1C8Z5</accession>
<proteinExistence type="predicted"/>
<evidence type="ECO:0000256" key="2">
    <source>
        <dbReference type="SAM" id="SignalP"/>
    </source>
</evidence>
<reference evidence="3 4" key="1">
    <citation type="submission" date="2019-03" db="EMBL/GenBank/DDBJ databases">
        <authorList>
            <person name="Li J."/>
        </authorList>
    </citation>
    <scope>NUCLEOTIDE SEQUENCE [LARGE SCALE GENOMIC DNA]</scope>
    <source>
        <strain evidence="3 4">3058</strain>
    </source>
</reference>
<feature type="region of interest" description="Disordered" evidence="1">
    <location>
        <begin position="1498"/>
        <end position="1527"/>
    </location>
</feature>
<dbReference type="OrthoDB" id="8092964at2"/>
<dbReference type="RefSeq" id="WP_135817725.1">
    <property type="nucleotide sequence ID" value="NZ_SRPG01000100.1"/>
</dbReference>
<feature type="chain" id="PRO_5021197888" evidence="2">
    <location>
        <begin position="26"/>
        <end position="1592"/>
    </location>
</feature>
<comment type="caution">
    <text evidence="3">The sequence shown here is derived from an EMBL/GenBank/DDBJ whole genome shotgun (WGS) entry which is preliminary data.</text>
</comment>
<evidence type="ECO:0000313" key="4">
    <source>
        <dbReference type="Proteomes" id="UP000297972"/>
    </source>
</evidence>
<keyword evidence="2" id="KW-0732">Signal</keyword>
<keyword evidence="4" id="KW-1185">Reference proteome</keyword>
<evidence type="ECO:0000256" key="1">
    <source>
        <dbReference type="SAM" id="MobiDB-lite"/>
    </source>
</evidence>
<sequence length="1592" mass="167912">MAFGLQHLAGSALVLSCALSSEAMAQQMVDSYVAVIGQADRFNSSGAALSQPGDILAQDRANFHRFGVRQAGDTADQSFLTPQERARIPELLGAGSIDPEVAAAILGGQEVAMRIEVLGTGGQVTGMRVTLETDAEPQLALPQLGAPLPSDLTWAFGNYPANTVSIASADLYRGQDLLVSMRCIDANGGLSENVAGLSQTPGQVTLHLAPQFAGSGVAGQTVIADFVLGDGERLDLPLIWRAPPGAFSADLVLVPGLGARLAAGQVAIRAGAQTVSLAGSAGLREAMAQLSQACVSEAVVAAMGCEDVDAGPRLAQCILPGSAPAGGAGLASNPLQPLTTMPQTVAAPIPEGAALPSATAVRLMFLQALGGLQDLAPVVMGSNAPRLMTLPDFLTSEQAYAALRNPQTMLGPLQALVAKAVAQPVPRFVTLDLPLSHQLVNPDTPATSMSRPDIEKAFPRFGPHPAITELTLTTTRAVMGEADGMQIPLRLRQPFYLETPAPEPNWQYEVTRGAKLVLRVTLDLSNIRPDGDGLARMRSVAAADAEVRDATVILVTQERPGAEVFERALHRWEASDIAVPEVAAPQSAADISALYGMPMSGDRLVAQSIYEVSGLNAPETSVLGLPGYAGRDGSAVEALALALQLDALMTAGPDRVLDMDFTQGTVAPRLLTGPEAATLYPLALLSRSSNAPDLSELDRYAALTQGDAALREKIGQRSPTLPLPLRTVQRIDLPEYDFASHGFPLTPRVTFWLPLAARPYESQDLLPDLLAMDVDGARALQELLAANPDFAGGGSALYLAMDYSVTRLSAPTGLTGPIRDADLKQVTGLFHIDSLALFADAQLTRKIMDLPVPDMLRPGQTEGLQDLPAEVFASTYDTMLAAVAATDEGRVALEQGDFDPDNNHTWPAAQRADKLAAHRAQLLASARTDYWIGARLTLSPYDPAASGFPMSVNNLMVGNDIPPTIARTVGVSLRPAVAEDFTLLRVDPAQQEQVAALLDESGRVAVLMRAPLAEAGTGSGMYQLSFGAPTEVIFGPGGGANSAGFPQRIALRLALQTPNRTEAMNDGTAALVPPKTLVLDGEAIDLIALSLDPTLYDDTGFLRMLDERLAREQQADRDNAQAWPAHVLPWGRFFNPGTEALRPDQAQALLPAFRDWTLARSAVLPKRITLPIGADPHPVSRCTPLREIQNGSMAAPPPVMQLAESLIGGRTNYAAERLDLNALRPSVGPDRLWTNAASGRRVTWHSCGRSGLAERNSTGGRLVPAHVGMLLLVPDQPMLGRQALEEPVASASAVIVPRAGSATYDLDLTEARLAALPEGLTPPPGMQAVLILSGPVQAAATYEDSNPPNGTQLHGYTSKDWMASGAYPIAATDILGLTSGMTLAAFEAAVRQRMPDAQRWVTTQRADGLFGTALMLENPVTKEVIGATFLPDVPDQPVVAVMRFLELSEAQTPREALRQTFASKYGPVPLEDSAGNWVWGGLPSDLDASGLCGGRSTLHPGAAAQPRMAADGDPARQSSGTEWAGWNWPVTTDPGPGAQGPDPADCTPSLTVSTRSYEGRLMVQVWLMDRGLAERLAAVAPPAPPANIELDL</sequence>
<dbReference type="EMBL" id="SRPG01000100">
    <property type="protein sequence ID" value="TGN59708.1"/>
    <property type="molecule type" value="Genomic_DNA"/>
</dbReference>
<name>A0A4Z1C8Z5_9RHOB</name>
<gene>
    <name evidence="3" type="ORF">E4L95_11425</name>
</gene>
<feature type="signal peptide" evidence="2">
    <location>
        <begin position="1"/>
        <end position="25"/>
    </location>
</feature>
<dbReference type="Proteomes" id="UP000297972">
    <property type="component" value="Unassembled WGS sequence"/>
</dbReference>
<evidence type="ECO:0000313" key="3">
    <source>
        <dbReference type="EMBL" id="TGN59708.1"/>
    </source>
</evidence>